<comment type="similarity">
    <text evidence="2 3">Belongs to the DegT/DnrJ/EryC1 family.</text>
</comment>
<keyword evidence="4" id="KW-0032">Aminotransferase</keyword>
<dbReference type="GO" id="GO:0008483">
    <property type="term" value="F:transaminase activity"/>
    <property type="evidence" value="ECO:0007669"/>
    <property type="project" value="UniProtKB-KW"/>
</dbReference>
<dbReference type="InterPro" id="IPR015421">
    <property type="entry name" value="PyrdxlP-dep_Trfase_major"/>
</dbReference>
<gene>
    <name evidence="4" type="ORF">FcAc13_02465</name>
</gene>
<organism evidence="4 5">
    <name type="scientific">Frischella japonica</name>
    <dbReference type="NCBI Taxonomy" id="2741544"/>
    <lineage>
        <taxon>Bacteria</taxon>
        <taxon>Pseudomonadati</taxon>
        <taxon>Pseudomonadota</taxon>
        <taxon>Gammaproteobacteria</taxon>
        <taxon>Orbales</taxon>
        <taxon>Orbaceae</taxon>
        <taxon>Frischella</taxon>
    </lineage>
</organism>
<name>A0ABR7QVD1_9GAMM</name>
<keyword evidence="4" id="KW-0808">Transferase</keyword>
<dbReference type="PANTHER" id="PTHR30244:SF34">
    <property type="entry name" value="DTDP-4-AMINO-4,6-DIDEOXYGALACTOSE TRANSAMINASE"/>
    <property type="match status" value="1"/>
</dbReference>
<evidence type="ECO:0000313" key="5">
    <source>
        <dbReference type="Proteomes" id="UP000651208"/>
    </source>
</evidence>
<comment type="caution">
    <text evidence="4">The sequence shown here is derived from an EMBL/GenBank/DDBJ whole genome shotgun (WGS) entry which is preliminary data.</text>
</comment>
<dbReference type="InterPro" id="IPR015424">
    <property type="entry name" value="PyrdxlP-dep_Trfase"/>
</dbReference>
<dbReference type="InterPro" id="IPR015422">
    <property type="entry name" value="PyrdxlP-dep_Trfase_small"/>
</dbReference>
<proteinExistence type="inferred from homology"/>
<dbReference type="PANTHER" id="PTHR30244">
    <property type="entry name" value="TRANSAMINASE"/>
    <property type="match status" value="1"/>
</dbReference>
<dbReference type="SUPFAM" id="SSF53383">
    <property type="entry name" value="PLP-dependent transferases"/>
    <property type="match status" value="1"/>
</dbReference>
<dbReference type="Pfam" id="PF01041">
    <property type="entry name" value="DegT_DnrJ_EryC1"/>
    <property type="match status" value="1"/>
</dbReference>
<dbReference type="EMBL" id="JABURY010000006">
    <property type="protein sequence ID" value="MBC9130168.1"/>
    <property type="molecule type" value="Genomic_DNA"/>
</dbReference>
<reference evidence="4 5" key="1">
    <citation type="submission" date="2020-06" db="EMBL/GenBank/DDBJ databases">
        <title>Frischella cerana isolated from Apis cerana gut homogenate.</title>
        <authorList>
            <person name="Wolter L.A."/>
            <person name="Suenami S."/>
            <person name="Miyazaki R."/>
        </authorList>
    </citation>
    <scope>NUCLEOTIDE SEQUENCE [LARGE SCALE GENOMIC DNA]</scope>
    <source>
        <strain evidence="4 5">Ac13</strain>
    </source>
</reference>
<keyword evidence="5" id="KW-1185">Reference proteome</keyword>
<dbReference type="Gene3D" id="3.40.640.10">
    <property type="entry name" value="Type I PLP-dependent aspartate aminotransferase-like (Major domain)"/>
    <property type="match status" value="1"/>
</dbReference>
<dbReference type="InterPro" id="IPR000653">
    <property type="entry name" value="DegT/StrS_aminotransferase"/>
</dbReference>
<evidence type="ECO:0000313" key="4">
    <source>
        <dbReference type="EMBL" id="MBC9130168.1"/>
    </source>
</evidence>
<accession>A0ABR7QVD1</accession>
<keyword evidence="1 3" id="KW-0663">Pyridoxal phosphate</keyword>
<protein>
    <submittedName>
        <fullName evidence="4">DegT/DnrJ/EryC1/StrS aminotransferase family protein</fullName>
    </submittedName>
</protein>
<evidence type="ECO:0000256" key="2">
    <source>
        <dbReference type="ARBA" id="ARBA00037999"/>
    </source>
</evidence>
<dbReference type="Proteomes" id="UP000651208">
    <property type="component" value="Unassembled WGS sequence"/>
</dbReference>
<dbReference type="PIRSF" id="PIRSF000390">
    <property type="entry name" value="PLP_StrS"/>
    <property type="match status" value="1"/>
</dbReference>
<dbReference type="Gene3D" id="3.90.1150.10">
    <property type="entry name" value="Aspartate Aminotransferase, domain 1"/>
    <property type="match status" value="1"/>
</dbReference>
<sequence length="364" mass="40812">MLHLPPMQLTCSGTAALVIALTTLKQRYPHKPYVIIPAYTCPLVALAIHHCGLKIKLCDLGHNTFDFDFEHLTQILDEQVLAILPTHLGGQVADVKRVKALATPYGITVIEDAAQALGADVGQSGDIVFYSLAAGKGLTLFEGGLLGASNQNLAIQLQETAQQIIPQRPFFEAKRIIELLGYTALYNPFGLHFVYGQVRRRLVNRGQLIEAVGDDFDFSIPLHHVSRFRQNVATHAVDRLPEFLQQTRQQALTRIKQLQDLPNLHIVSSNSDNITAVWPFIMLKLPTQQQRDNILNELWASPFGVSRLFIYDLPNYTYLNAIIPPHSMPNAANFAQTMLTITNSLWLTELQFQQILRVIQKHVN</sequence>
<evidence type="ECO:0000256" key="3">
    <source>
        <dbReference type="RuleBase" id="RU004508"/>
    </source>
</evidence>
<evidence type="ECO:0000256" key="1">
    <source>
        <dbReference type="ARBA" id="ARBA00022898"/>
    </source>
</evidence>